<evidence type="ECO:0000259" key="2">
    <source>
        <dbReference type="PROSITE" id="PS50011"/>
    </source>
</evidence>
<dbReference type="VEuPathDB" id="FungiDB:TERG_02310"/>
<dbReference type="GO" id="GO:0005737">
    <property type="term" value="C:cytoplasm"/>
    <property type="evidence" value="ECO:0007669"/>
    <property type="project" value="TreeGrafter"/>
</dbReference>
<dbReference type="InterPro" id="IPR000719">
    <property type="entry name" value="Prot_kinase_dom"/>
</dbReference>
<name>A0A178EZW4_TRIRU</name>
<accession>A0A178EZW4</accession>
<keyword evidence="3" id="KW-0723">Serine/threonine-protein kinase</keyword>
<feature type="region of interest" description="Disordered" evidence="1">
    <location>
        <begin position="435"/>
        <end position="478"/>
    </location>
</feature>
<proteinExistence type="predicted"/>
<keyword evidence="3" id="KW-0418">Kinase</keyword>
<dbReference type="GO" id="GO:0044773">
    <property type="term" value="P:mitotic DNA damage checkpoint signaling"/>
    <property type="evidence" value="ECO:0007669"/>
    <property type="project" value="TreeGrafter"/>
</dbReference>
<dbReference type="VEuPathDB" id="FungiDB:TERG_02309"/>
<protein>
    <submittedName>
        <fullName evidence="3">Serine/threonine protein kinase</fullName>
    </submittedName>
</protein>
<evidence type="ECO:0000256" key="1">
    <source>
        <dbReference type="SAM" id="MobiDB-lite"/>
    </source>
</evidence>
<keyword evidence="3" id="KW-0808">Transferase</keyword>
<dbReference type="SUPFAM" id="SSF56112">
    <property type="entry name" value="Protein kinase-like (PK-like)"/>
    <property type="match status" value="1"/>
</dbReference>
<dbReference type="EMBL" id="LHPM01000013">
    <property type="protein sequence ID" value="OAL65680.1"/>
    <property type="molecule type" value="Genomic_DNA"/>
</dbReference>
<evidence type="ECO:0000313" key="3">
    <source>
        <dbReference type="EMBL" id="OAL65680.1"/>
    </source>
</evidence>
<dbReference type="AlphaFoldDB" id="A0A178EZW4"/>
<reference evidence="3 4" key="1">
    <citation type="submission" date="2016-05" db="EMBL/GenBank/DDBJ databases">
        <title>Genome sequencing of Trichophyton rubrum CMCC(F)T1i isolated from hair.</title>
        <authorList>
            <person name="Zhan P."/>
            <person name="Tao Y."/>
            <person name="Liu W."/>
        </authorList>
    </citation>
    <scope>NUCLEOTIDE SEQUENCE [LARGE SCALE GENOMIC DNA]</scope>
    <source>
        <strain evidence="4">CMCC(F)T1i</strain>
    </source>
</reference>
<comment type="caution">
    <text evidence="3">The sequence shown here is derived from an EMBL/GenBank/DDBJ whole genome shotgun (WGS) entry which is preliminary data.</text>
</comment>
<dbReference type="Pfam" id="PF00069">
    <property type="entry name" value="Pkinase"/>
    <property type="match status" value="1"/>
</dbReference>
<dbReference type="PROSITE" id="PS50011">
    <property type="entry name" value="PROTEIN_KINASE_DOM"/>
    <property type="match status" value="1"/>
</dbReference>
<sequence length="536" mass="60220">MFRLRGVRMASTLVGSSGREYVRDKLLKHNPLRPDLSVYLAKSGDQNFVMKKMSDMVFDLALDYKNDFPDSRRLRIHVDENDEEKVVIYEYFDDNLLSFVNKNPNLNLARKWILRELGESLKEFHAKNWIHIDVKPDNVMINYSQDKSGQPVPEKVVLGDLDVSLKMKGDKLLRLPEGIKLGNVMWRSPEAQTGQGIRKPSDVFSYGLVSRFTTTGVESLRPDFKQLEIDGVEPELEIMGLLMAFFGPVPSELVTLVQHEEWGRVMTVLSEATMDGGPVGPGRFTTWDEKEYPNLDSEAKRTLLRLTDLAPSKRATMEEILEDPWILWSKPYQSPVYDGLLTAIITCSTTRYDRTQEAHPESSIHPAPRQKDYPNLDGETKRIFLPASTMALEEARSSPSRLPPRPFFFLAALSDIITQPANVTPHHLLPPQPTESTFGLPQNVTSGNTGRKAIEDRNERRRKGPAGPVTGPAGYNTEQKEARPYIYDVLCGEGQVGTCGPHTNHEACEVPLEAHIAASGFLPLSRERDDDAPPAG</sequence>
<feature type="domain" description="Protein kinase" evidence="2">
    <location>
        <begin position="1"/>
        <end position="326"/>
    </location>
</feature>
<dbReference type="SMART" id="SM00220">
    <property type="entry name" value="S_TKc"/>
    <property type="match status" value="1"/>
</dbReference>
<dbReference type="PANTHER" id="PTHR44167:SF24">
    <property type="entry name" value="SERINE_THREONINE-PROTEIN KINASE CHK2"/>
    <property type="match status" value="1"/>
</dbReference>
<dbReference type="GO" id="GO:0005524">
    <property type="term" value="F:ATP binding"/>
    <property type="evidence" value="ECO:0007669"/>
    <property type="project" value="InterPro"/>
</dbReference>
<feature type="compositionally biased region" description="Polar residues" evidence="1">
    <location>
        <begin position="435"/>
        <end position="449"/>
    </location>
</feature>
<dbReference type="GO" id="GO:0004674">
    <property type="term" value="F:protein serine/threonine kinase activity"/>
    <property type="evidence" value="ECO:0007669"/>
    <property type="project" value="UniProtKB-KW"/>
</dbReference>
<dbReference type="Proteomes" id="UP000243015">
    <property type="component" value="Unassembled WGS sequence"/>
</dbReference>
<evidence type="ECO:0000313" key="4">
    <source>
        <dbReference type="Proteomes" id="UP000243015"/>
    </source>
</evidence>
<dbReference type="GO" id="GO:0005634">
    <property type="term" value="C:nucleus"/>
    <property type="evidence" value="ECO:0007669"/>
    <property type="project" value="TreeGrafter"/>
</dbReference>
<organism evidence="3 4">
    <name type="scientific">Trichophyton rubrum</name>
    <name type="common">Athlete's foot fungus</name>
    <name type="synonym">Epidermophyton rubrum</name>
    <dbReference type="NCBI Taxonomy" id="5551"/>
    <lineage>
        <taxon>Eukaryota</taxon>
        <taxon>Fungi</taxon>
        <taxon>Dikarya</taxon>
        <taxon>Ascomycota</taxon>
        <taxon>Pezizomycotina</taxon>
        <taxon>Eurotiomycetes</taxon>
        <taxon>Eurotiomycetidae</taxon>
        <taxon>Onygenales</taxon>
        <taxon>Arthrodermataceae</taxon>
        <taxon>Trichophyton</taxon>
    </lineage>
</organism>
<gene>
    <name evidence="3" type="ORF">A7C99_2778</name>
</gene>
<feature type="region of interest" description="Disordered" evidence="1">
    <location>
        <begin position="355"/>
        <end position="376"/>
    </location>
</feature>
<dbReference type="Gene3D" id="1.10.510.10">
    <property type="entry name" value="Transferase(Phosphotransferase) domain 1"/>
    <property type="match status" value="1"/>
</dbReference>
<dbReference type="InterPro" id="IPR011009">
    <property type="entry name" value="Kinase-like_dom_sf"/>
</dbReference>
<dbReference type="PANTHER" id="PTHR44167">
    <property type="entry name" value="OVARIAN-SPECIFIC SERINE/THREONINE-PROTEIN KINASE LOK-RELATED"/>
    <property type="match status" value="1"/>
</dbReference>